<keyword evidence="3" id="KW-1185">Reference proteome</keyword>
<dbReference type="EMBL" id="QGHA01000001">
    <property type="protein sequence ID" value="PWK79722.1"/>
    <property type="molecule type" value="Genomic_DNA"/>
</dbReference>
<dbReference type="Proteomes" id="UP000245678">
    <property type="component" value="Unassembled WGS sequence"/>
</dbReference>
<gene>
    <name evidence="2" type="ORF">LX99_00182</name>
</gene>
<evidence type="ECO:0000259" key="1">
    <source>
        <dbReference type="Pfam" id="PF14213"/>
    </source>
</evidence>
<sequence length="106" mass="12496">MTIRFKDYGTHLGTRFKGACVRVQIIEQFNRCGRVEFDFAEVEAVSSSFADECFAKLIFTYEWDKINHGTTFKNTSPYIRTIINNAYQERRRTRTHESVNRSLLVF</sequence>
<comment type="caution">
    <text evidence="2">The sequence shown here is derived from an EMBL/GenBank/DDBJ whole genome shotgun (WGS) entry which is preliminary data.</text>
</comment>
<feature type="domain" description="DUF4325" evidence="1">
    <location>
        <begin position="21"/>
        <end position="79"/>
    </location>
</feature>
<accession>A0A316HXI0</accession>
<evidence type="ECO:0000313" key="2">
    <source>
        <dbReference type="EMBL" id="PWK79722.1"/>
    </source>
</evidence>
<proteinExistence type="predicted"/>
<dbReference type="AlphaFoldDB" id="A0A316HXI0"/>
<name>A0A316HXI0_9SPHI</name>
<reference evidence="2 3" key="1">
    <citation type="submission" date="2018-05" db="EMBL/GenBank/DDBJ databases">
        <title>Genomic Encyclopedia of Archaeal and Bacterial Type Strains, Phase II (KMG-II): from individual species to whole genera.</title>
        <authorList>
            <person name="Goeker M."/>
        </authorList>
    </citation>
    <scope>NUCLEOTIDE SEQUENCE [LARGE SCALE GENOMIC DNA]</scope>
    <source>
        <strain evidence="2 3">DSM 19975</strain>
    </source>
</reference>
<evidence type="ECO:0000313" key="3">
    <source>
        <dbReference type="Proteomes" id="UP000245678"/>
    </source>
</evidence>
<protein>
    <submittedName>
        <fullName evidence="2">Uncharacterized protein DUF4325</fullName>
    </submittedName>
</protein>
<organism evidence="2 3">
    <name type="scientific">Mucilaginibacter oryzae</name>
    <dbReference type="NCBI Taxonomy" id="468058"/>
    <lineage>
        <taxon>Bacteria</taxon>
        <taxon>Pseudomonadati</taxon>
        <taxon>Bacteroidota</taxon>
        <taxon>Sphingobacteriia</taxon>
        <taxon>Sphingobacteriales</taxon>
        <taxon>Sphingobacteriaceae</taxon>
        <taxon>Mucilaginibacter</taxon>
    </lineage>
</organism>
<dbReference type="Pfam" id="PF14213">
    <property type="entry name" value="DUF4325"/>
    <property type="match status" value="1"/>
</dbReference>
<dbReference type="InterPro" id="IPR025474">
    <property type="entry name" value="DUF4325"/>
</dbReference>